<dbReference type="Proteomes" id="UP000295023">
    <property type="component" value="Unassembled WGS sequence"/>
</dbReference>
<keyword evidence="1 3" id="KW-0963">Cytoplasm</keyword>
<evidence type="ECO:0000256" key="4">
    <source>
        <dbReference type="SAM" id="MobiDB-lite"/>
    </source>
</evidence>
<dbReference type="Pfam" id="PF02576">
    <property type="entry name" value="RimP_N"/>
    <property type="match status" value="1"/>
</dbReference>
<dbReference type="PANTHER" id="PTHR33867:SF1">
    <property type="entry name" value="RIBOSOME MATURATION FACTOR RIMP"/>
    <property type="match status" value="1"/>
</dbReference>
<dbReference type="CDD" id="cd01734">
    <property type="entry name" value="YlxS_C"/>
    <property type="match status" value="1"/>
</dbReference>
<dbReference type="GO" id="GO:0005829">
    <property type="term" value="C:cytosol"/>
    <property type="evidence" value="ECO:0007669"/>
    <property type="project" value="TreeGrafter"/>
</dbReference>
<dbReference type="InterPro" id="IPR028998">
    <property type="entry name" value="RimP_C"/>
</dbReference>
<dbReference type="NCBIfam" id="NF000932">
    <property type="entry name" value="PRK00092.2-5"/>
    <property type="match status" value="1"/>
</dbReference>
<name>A0A4R4DHL9_9PROT</name>
<dbReference type="Gene3D" id="2.30.30.180">
    <property type="entry name" value="Ribosome maturation factor RimP, C-terminal domain"/>
    <property type="match status" value="1"/>
</dbReference>
<organism evidence="7 8">
    <name type="scientific">Roseicella aquatilis</name>
    <dbReference type="NCBI Taxonomy" id="2527868"/>
    <lineage>
        <taxon>Bacteria</taxon>
        <taxon>Pseudomonadati</taxon>
        <taxon>Pseudomonadota</taxon>
        <taxon>Alphaproteobacteria</taxon>
        <taxon>Acetobacterales</taxon>
        <taxon>Roseomonadaceae</taxon>
        <taxon>Roseicella</taxon>
    </lineage>
</organism>
<accession>A0A4R4DHL9</accession>
<sequence>MQRRRAPCGGAGPPHRKRQRHNILAAPAAEAYRNGSHHHPRCTGGGLNGPPFLFLGTDIERPHHEGLEARIADAIAPTIEHMGYELVRVQVSGKERPVVQIMADRTDDAPFRVEDCEAISHAVGAVLDVEDPIKGEWTLEVSSAGIDRPLTRAKDWNRYAGHVASVELLVPQEGRKRLKGTALGADADTARLRLEDGTDMDIPRSNIRRAKLVLTDELIAATATPKQEN</sequence>
<dbReference type="HAMAP" id="MF_01077">
    <property type="entry name" value="RimP"/>
    <property type="match status" value="1"/>
</dbReference>
<dbReference type="GO" id="GO:0000028">
    <property type="term" value="P:ribosomal small subunit assembly"/>
    <property type="evidence" value="ECO:0007669"/>
    <property type="project" value="TreeGrafter"/>
</dbReference>
<dbReference type="Pfam" id="PF17384">
    <property type="entry name" value="DUF150_C"/>
    <property type="match status" value="1"/>
</dbReference>
<dbReference type="SUPFAM" id="SSF75420">
    <property type="entry name" value="YhbC-like, N-terminal domain"/>
    <property type="match status" value="1"/>
</dbReference>
<evidence type="ECO:0000313" key="8">
    <source>
        <dbReference type="Proteomes" id="UP000295023"/>
    </source>
</evidence>
<dbReference type="InterPro" id="IPR003728">
    <property type="entry name" value="Ribosome_maturation_RimP"/>
</dbReference>
<evidence type="ECO:0000259" key="6">
    <source>
        <dbReference type="Pfam" id="PF17384"/>
    </source>
</evidence>
<feature type="domain" description="Ribosome maturation factor RimP C-terminal" evidence="6">
    <location>
        <begin position="150"/>
        <end position="215"/>
    </location>
</feature>
<comment type="function">
    <text evidence="3">Required for maturation of 30S ribosomal subunits.</text>
</comment>
<gene>
    <name evidence="3 7" type="primary">rimP</name>
    <name evidence="7" type="ORF">EXY23_15480</name>
</gene>
<comment type="similarity">
    <text evidence="3">Belongs to the RimP family.</text>
</comment>
<evidence type="ECO:0000256" key="2">
    <source>
        <dbReference type="ARBA" id="ARBA00022517"/>
    </source>
</evidence>
<evidence type="ECO:0000259" key="5">
    <source>
        <dbReference type="Pfam" id="PF02576"/>
    </source>
</evidence>
<feature type="domain" description="Ribosome maturation factor RimP N-terminal" evidence="5">
    <location>
        <begin position="75"/>
        <end position="147"/>
    </location>
</feature>
<dbReference type="InterPro" id="IPR028989">
    <property type="entry name" value="RimP_N"/>
</dbReference>
<dbReference type="InterPro" id="IPR036847">
    <property type="entry name" value="RimP_C_sf"/>
</dbReference>
<dbReference type="OrthoDB" id="9805006at2"/>
<dbReference type="Gene3D" id="3.30.300.70">
    <property type="entry name" value="RimP-like superfamily, N-terminal"/>
    <property type="match status" value="1"/>
</dbReference>
<dbReference type="AlphaFoldDB" id="A0A4R4DHL9"/>
<dbReference type="InterPro" id="IPR035956">
    <property type="entry name" value="RimP_N_sf"/>
</dbReference>
<keyword evidence="8" id="KW-1185">Reference proteome</keyword>
<dbReference type="SUPFAM" id="SSF74942">
    <property type="entry name" value="YhbC-like, C-terminal domain"/>
    <property type="match status" value="1"/>
</dbReference>
<reference evidence="7 8" key="1">
    <citation type="submission" date="2019-03" db="EMBL/GenBank/DDBJ databases">
        <title>Paracraurococcus aquatilis NE82 genome sequence.</title>
        <authorList>
            <person name="Zhao Y."/>
            <person name="Du Z."/>
        </authorList>
    </citation>
    <scope>NUCLEOTIDE SEQUENCE [LARGE SCALE GENOMIC DNA]</scope>
    <source>
        <strain evidence="7 8">NE82</strain>
    </source>
</reference>
<dbReference type="EMBL" id="SKBM01000014">
    <property type="protein sequence ID" value="TCZ59718.1"/>
    <property type="molecule type" value="Genomic_DNA"/>
</dbReference>
<dbReference type="GO" id="GO:0006412">
    <property type="term" value="P:translation"/>
    <property type="evidence" value="ECO:0007669"/>
    <property type="project" value="TreeGrafter"/>
</dbReference>
<keyword evidence="2 3" id="KW-0690">Ribosome biogenesis</keyword>
<comment type="caution">
    <text evidence="7">The sequence shown here is derived from an EMBL/GenBank/DDBJ whole genome shotgun (WGS) entry which is preliminary data.</text>
</comment>
<feature type="region of interest" description="Disordered" evidence="4">
    <location>
        <begin position="1"/>
        <end position="20"/>
    </location>
</feature>
<evidence type="ECO:0000313" key="7">
    <source>
        <dbReference type="EMBL" id="TCZ59718.1"/>
    </source>
</evidence>
<proteinExistence type="inferred from homology"/>
<evidence type="ECO:0000256" key="3">
    <source>
        <dbReference type="HAMAP-Rule" id="MF_01077"/>
    </source>
</evidence>
<comment type="subcellular location">
    <subcellularLocation>
        <location evidence="3">Cytoplasm</location>
    </subcellularLocation>
</comment>
<evidence type="ECO:0000256" key="1">
    <source>
        <dbReference type="ARBA" id="ARBA00022490"/>
    </source>
</evidence>
<dbReference type="PANTHER" id="PTHR33867">
    <property type="entry name" value="RIBOSOME MATURATION FACTOR RIMP"/>
    <property type="match status" value="1"/>
</dbReference>
<protein>
    <recommendedName>
        <fullName evidence="3">Ribosome maturation factor RimP</fullName>
    </recommendedName>
</protein>